<proteinExistence type="inferred from homology"/>
<dbReference type="GO" id="GO:0016757">
    <property type="term" value="F:glycosyltransferase activity"/>
    <property type="evidence" value="ECO:0007669"/>
    <property type="project" value="UniProtKB-KW"/>
</dbReference>
<comment type="caution">
    <text evidence="6">The sequence shown here is derived from an EMBL/GenBank/DDBJ whole genome shotgun (WGS) entry which is preliminary data.</text>
</comment>
<reference evidence="6 7" key="1">
    <citation type="submission" date="2020-03" db="EMBL/GenBank/DDBJ databases">
        <title>Comparative genomics of Weissella paramesenteroides.</title>
        <authorList>
            <person name="Kant R."/>
            <person name="Takala T."/>
            <person name="Saris P."/>
        </authorList>
    </citation>
    <scope>NUCLEOTIDE SEQUENCE [LARGE SCALE GENOMIC DNA]</scope>
    <source>
        <strain evidence="6 7">SJ27-4</strain>
    </source>
</reference>
<dbReference type="Proteomes" id="UP001215461">
    <property type="component" value="Unassembled WGS sequence"/>
</dbReference>
<dbReference type="CDD" id="cd02526">
    <property type="entry name" value="GT2_RfbF_like"/>
    <property type="match status" value="1"/>
</dbReference>
<evidence type="ECO:0000256" key="4">
    <source>
        <dbReference type="ARBA" id="ARBA00022679"/>
    </source>
</evidence>
<feature type="domain" description="Glycosyltransferase 2-like" evidence="5">
    <location>
        <begin position="8"/>
        <end position="123"/>
    </location>
</feature>
<evidence type="ECO:0000313" key="6">
    <source>
        <dbReference type="EMBL" id="MDF8370868.1"/>
    </source>
</evidence>
<name>A0ABD4XIA2_WEIPA</name>
<evidence type="ECO:0000313" key="7">
    <source>
        <dbReference type="Proteomes" id="UP001215461"/>
    </source>
</evidence>
<keyword evidence="4" id="KW-0808">Transferase</keyword>
<dbReference type="PANTHER" id="PTHR43179:SF12">
    <property type="entry name" value="GALACTOFURANOSYLTRANSFERASE GLFT2"/>
    <property type="match status" value="1"/>
</dbReference>
<dbReference type="SUPFAM" id="SSF53448">
    <property type="entry name" value="Nucleotide-diphospho-sugar transferases"/>
    <property type="match status" value="1"/>
</dbReference>
<dbReference type="InterPro" id="IPR029044">
    <property type="entry name" value="Nucleotide-diphossugar_trans"/>
</dbReference>
<organism evidence="6 7">
    <name type="scientific">Weissella paramesenteroides</name>
    <name type="common">Leuconostoc paramesenteroides</name>
    <dbReference type="NCBI Taxonomy" id="1249"/>
    <lineage>
        <taxon>Bacteria</taxon>
        <taxon>Bacillati</taxon>
        <taxon>Bacillota</taxon>
        <taxon>Bacilli</taxon>
        <taxon>Lactobacillales</taxon>
        <taxon>Lactobacillaceae</taxon>
        <taxon>Weissella</taxon>
    </lineage>
</organism>
<dbReference type="EMBL" id="JAANXN010000004">
    <property type="protein sequence ID" value="MDF8370868.1"/>
    <property type="molecule type" value="Genomic_DNA"/>
</dbReference>
<sequence>MNTYEIDAVIVTYNPDKKLLFENISAVQNQVNKVVIVDNGSDNFKSWENEFNSTNIVLKHLNKNMGIAYAQNFGIKYAKHENVSWVLTLDQDTVLPKSYVEELLETGLSDDIGILSGRFVDRSFKMKENFIDDIEKVKDIISSGNLVNIRAWQKVGGFDNQLFIDYVDFDFNYKLQRAGYNIYRVNNVTYDHEIGEGVSESRYKTFIGLKNKYIFDHSYIRLYYINRNRIIVRSRYPEFGSPYKMIIREIINLREIFLFKPSRLKKFIFSIKGIGEGICYLLTRRFNHGIN</sequence>
<comment type="pathway">
    <text evidence="1">Cell wall biogenesis; cell wall polysaccharide biosynthesis.</text>
</comment>
<keyword evidence="3" id="KW-0328">Glycosyltransferase</keyword>
<dbReference type="InterPro" id="IPR001173">
    <property type="entry name" value="Glyco_trans_2-like"/>
</dbReference>
<dbReference type="RefSeq" id="WP_277362161.1">
    <property type="nucleotide sequence ID" value="NZ_JAANXN010000004.1"/>
</dbReference>
<evidence type="ECO:0000256" key="1">
    <source>
        <dbReference type="ARBA" id="ARBA00004776"/>
    </source>
</evidence>
<gene>
    <name evidence="6" type="ORF">G9403_04225</name>
</gene>
<accession>A0ABD4XIA2</accession>
<dbReference type="AlphaFoldDB" id="A0ABD4XIA2"/>
<dbReference type="Pfam" id="PF00535">
    <property type="entry name" value="Glycos_transf_2"/>
    <property type="match status" value="1"/>
</dbReference>
<evidence type="ECO:0000256" key="2">
    <source>
        <dbReference type="ARBA" id="ARBA00006739"/>
    </source>
</evidence>
<dbReference type="Gene3D" id="3.90.550.10">
    <property type="entry name" value="Spore Coat Polysaccharide Biosynthesis Protein SpsA, Chain A"/>
    <property type="match status" value="1"/>
</dbReference>
<dbReference type="PANTHER" id="PTHR43179">
    <property type="entry name" value="RHAMNOSYLTRANSFERASE WBBL"/>
    <property type="match status" value="1"/>
</dbReference>
<evidence type="ECO:0000256" key="3">
    <source>
        <dbReference type="ARBA" id="ARBA00022676"/>
    </source>
</evidence>
<protein>
    <submittedName>
        <fullName evidence="6">Glycosyltransferase family 2 protein</fullName>
    </submittedName>
</protein>
<comment type="similarity">
    <text evidence="2">Belongs to the glycosyltransferase 2 family.</text>
</comment>
<evidence type="ECO:0000259" key="5">
    <source>
        <dbReference type="Pfam" id="PF00535"/>
    </source>
</evidence>